<reference evidence="7 8" key="1">
    <citation type="submission" date="2017-05" db="EMBL/GenBank/DDBJ databases">
        <authorList>
            <person name="Song R."/>
            <person name="Chenine A.L."/>
            <person name="Ruprecht R.M."/>
        </authorList>
    </citation>
    <scope>NUCLEOTIDE SEQUENCE [LARGE SCALE GENOMIC DNA]</scope>
    <source>
        <strain evidence="7">SW32</strain>
    </source>
</reference>
<keyword evidence="4" id="KW-0378">Hydrolase</keyword>
<dbReference type="PANTHER" id="PTHR12992">
    <property type="entry name" value="NUDIX HYDROLASE"/>
    <property type="match status" value="1"/>
</dbReference>
<dbReference type="Gene3D" id="3.90.79.10">
    <property type="entry name" value="Nucleoside Triphosphate Pyrophosphohydrolase"/>
    <property type="match status" value="1"/>
</dbReference>
<evidence type="ECO:0000313" key="8">
    <source>
        <dbReference type="Proteomes" id="UP000194457"/>
    </source>
</evidence>
<evidence type="ECO:0000256" key="2">
    <source>
        <dbReference type="ARBA" id="ARBA00001946"/>
    </source>
</evidence>
<dbReference type="InterPro" id="IPR000086">
    <property type="entry name" value="NUDIX_hydrolase_dom"/>
</dbReference>
<evidence type="ECO:0000256" key="3">
    <source>
        <dbReference type="ARBA" id="ARBA00022723"/>
    </source>
</evidence>
<keyword evidence="6" id="KW-0464">Manganese</keyword>
<dbReference type="InterPro" id="IPR015797">
    <property type="entry name" value="NUDIX_hydrolase-like_dom_sf"/>
</dbReference>
<dbReference type="SUPFAM" id="SSF55811">
    <property type="entry name" value="Nudix"/>
    <property type="match status" value="1"/>
</dbReference>
<dbReference type="Proteomes" id="UP000194457">
    <property type="component" value="Chromosome"/>
</dbReference>
<evidence type="ECO:0000256" key="6">
    <source>
        <dbReference type="ARBA" id="ARBA00023211"/>
    </source>
</evidence>
<dbReference type="RefSeq" id="WP_086901064.1">
    <property type="nucleotide sequence ID" value="NZ_CP021358.1"/>
</dbReference>
<dbReference type="AlphaFoldDB" id="A0A240USA6"/>
<comment type="cofactor">
    <cofactor evidence="2">
        <name>Mg(2+)</name>
        <dbReference type="ChEBI" id="CHEBI:18420"/>
    </cofactor>
</comment>
<dbReference type="EMBL" id="CP021358">
    <property type="protein sequence ID" value="ART63922.1"/>
    <property type="molecule type" value="Genomic_DNA"/>
</dbReference>
<dbReference type="Pfam" id="PF00293">
    <property type="entry name" value="NUDIX"/>
    <property type="match status" value="1"/>
</dbReference>
<protein>
    <submittedName>
        <fullName evidence="7">CoA pyrophosphatase</fullName>
    </submittedName>
</protein>
<dbReference type="NCBIfam" id="NF007980">
    <property type="entry name" value="PRK10707.1"/>
    <property type="match status" value="1"/>
</dbReference>
<keyword evidence="3" id="KW-0479">Metal-binding</keyword>
<dbReference type="GO" id="GO:0010945">
    <property type="term" value="F:coenzyme A diphosphatase activity"/>
    <property type="evidence" value="ECO:0007669"/>
    <property type="project" value="InterPro"/>
</dbReference>
<evidence type="ECO:0000256" key="1">
    <source>
        <dbReference type="ARBA" id="ARBA00001936"/>
    </source>
</evidence>
<dbReference type="InterPro" id="IPR045121">
    <property type="entry name" value="CoAse"/>
</dbReference>
<dbReference type="PANTHER" id="PTHR12992:SF11">
    <property type="entry name" value="MITOCHONDRIAL COENZYME A DIPHOSPHATASE NUDT8"/>
    <property type="match status" value="1"/>
</dbReference>
<dbReference type="GO" id="GO:0046872">
    <property type="term" value="F:metal ion binding"/>
    <property type="evidence" value="ECO:0007669"/>
    <property type="project" value="UniProtKB-KW"/>
</dbReference>
<dbReference type="KEGG" id="kma:B9H00_13370"/>
<keyword evidence="8" id="KW-1185">Reference proteome</keyword>
<evidence type="ECO:0000256" key="5">
    <source>
        <dbReference type="ARBA" id="ARBA00022842"/>
    </source>
</evidence>
<dbReference type="OrthoDB" id="9802805at2"/>
<dbReference type="CDD" id="cd03426">
    <property type="entry name" value="NUDIX_CoAse_Nudt7"/>
    <property type="match status" value="1"/>
</dbReference>
<proteinExistence type="predicted"/>
<dbReference type="PROSITE" id="PS51462">
    <property type="entry name" value="NUDIX"/>
    <property type="match status" value="1"/>
</dbReference>
<keyword evidence="5" id="KW-0460">Magnesium</keyword>
<evidence type="ECO:0000313" key="7">
    <source>
        <dbReference type="EMBL" id="ART63922.1"/>
    </source>
</evidence>
<accession>A0A240USA6</accession>
<sequence length="209" mass="23611">MLLAAQHRLHDYRPARLDGHHPRAAVLMPIINHETPTLLLTRRNARLSSHAGQVAFPGGKLDPEDESLEDCALRESFEEIGLPPERVQLLGRLSERFSANGMIVTPFVGLIGPDVSFTPNPDEIDTIFEVELARLMTDPRQHTDVIRDDDACWYVPSYTIFEHTLWGLSAMMVVELLSVAFHVDIGLDRYPEASPLRHLPPRPSRRRPS</sequence>
<comment type="cofactor">
    <cofactor evidence="1">
        <name>Mn(2+)</name>
        <dbReference type="ChEBI" id="CHEBI:29035"/>
    </cofactor>
</comment>
<organism evidence="7 8">
    <name type="scientific">Kushneria marisflavi</name>
    <dbReference type="NCBI Taxonomy" id="157779"/>
    <lineage>
        <taxon>Bacteria</taxon>
        <taxon>Pseudomonadati</taxon>
        <taxon>Pseudomonadota</taxon>
        <taxon>Gammaproteobacteria</taxon>
        <taxon>Oceanospirillales</taxon>
        <taxon>Halomonadaceae</taxon>
        <taxon>Kushneria</taxon>
    </lineage>
</organism>
<gene>
    <name evidence="7" type="ORF">B9H00_13370</name>
</gene>
<name>A0A240USA6_9GAMM</name>
<evidence type="ECO:0000256" key="4">
    <source>
        <dbReference type="ARBA" id="ARBA00022801"/>
    </source>
</evidence>